<accession>A0ABR1I4H1</accession>
<name>A0ABR1I4H1_9HYPO</name>
<organism evidence="4 5">
    <name type="scientific">Neonectria magnoliae</name>
    <dbReference type="NCBI Taxonomy" id="2732573"/>
    <lineage>
        <taxon>Eukaryota</taxon>
        <taxon>Fungi</taxon>
        <taxon>Dikarya</taxon>
        <taxon>Ascomycota</taxon>
        <taxon>Pezizomycotina</taxon>
        <taxon>Sordariomycetes</taxon>
        <taxon>Hypocreomycetidae</taxon>
        <taxon>Hypocreales</taxon>
        <taxon>Nectriaceae</taxon>
        <taxon>Neonectria</taxon>
    </lineage>
</organism>
<comment type="similarity">
    <text evidence="1">Belongs to the short-chain dehydrogenases/reductases (SDR) family.</text>
</comment>
<dbReference type="InterPro" id="IPR036866">
    <property type="entry name" value="RibonucZ/Hydroxyglut_hydro"/>
</dbReference>
<dbReference type="SUPFAM" id="SSF56281">
    <property type="entry name" value="Metallo-hydrolase/oxidoreductase"/>
    <property type="match status" value="1"/>
</dbReference>
<feature type="domain" description="Metallo-beta-lactamase" evidence="3">
    <location>
        <begin position="74"/>
        <end position="248"/>
    </location>
</feature>
<dbReference type="PANTHER" id="PTHR42760">
    <property type="entry name" value="SHORT-CHAIN DEHYDROGENASES/REDUCTASES FAMILY MEMBER"/>
    <property type="match status" value="1"/>
</dbReference>
<dbReference type="PRINTS" id="PR00081">
    <property type="entry name" value="GDHRDH"/>
</dbReference>
<dbReference type="InterPro" id="IPR020904">
    <property type="entry name" value="Sc_DH/Rdtase_CS"/>
</dbReference>
<evidence type="ECO:0000313" key="4">
    <source>
        <dbReference type="EMBL" id="KAK7428439.1"/>
    </source>
</evidence>
<dbReference type="Gene3D" id="3.60.15.10">
    <property type="entry name" value="Ribonuclease Z/Hydroxyacylglutathione hydrolase-like"/>
    <property type="match status" value="1"/>
</dbReference>
<dbReference type="Pfam" id="PF00753">
    <property type="entry name" value="Lactamase_B"/>
    <property type="match status" value="1"/>
</dbReference>
<protein>
    <recommendedName>
        <fullName evidence="3">Metallo-beta-lactamase domain-containing protein</fullName>
    </recommendedName>
</protein>
<proteinExistence type="inferred from homology"/>
<evidence type="ECO:0000256" key="2">
    <source>
        <dbReference type="ARBA" id="ARBA00022857"/>
    </source>
</evidence>
<sequence>MVRSDRVFQCPDLQRLALVSRGTKVTWPDLWQEYQHRCINSGQKHPEIGSAAQTAGFITPAKPFDSLLFVGASGVSSWVIDTGDGLILIDSMDNPDQAERVIIPGLQAFDYEGSDVKALIITHEHFDHYGGALWLQETYNITVYASKLAWEALSETDGTPVRQKVLDGRDILIIGNTSVEIYATPGYTPGCISLMFPVYDRGKKHLAGLYGGGGIPSSAADKATQIESFQKFARRVKDRGADVLLSNHQTQDHTLQHLDVLANRPVFWTPLHPSELDKADAIAKDLRSLYPSQLFVCVAADLSVRESTRNLVSNVLNHEQVAPKHKAISILVANAGLGKRIRDIQDIEEDDWDELMEVNSRSQFVVTKGCLLGMRAQGWGRVILVGSIASRGGGINGCHYAATKGALSSMGLNLSTLLAPEGVTVNVVLPAMIGSTGMIPEPKSTTWKSNTDIEALRATDPGLAIVGSVPVHRLGLPEEVSNAVVMMAKTGYMTGQEIILSGGLK</sequence>
<dbReference type="Proteomes" id="UP001498421">
    <property type="component" value="Unassembled WGS sequence"/>
</dbReference>
<dbReference type="EMBL" id="JAZAVK010000041">
    <property type="protein sequence ID" value="KAK7428439.1"/>
    <property type="molecule type" value="Genomic_DNA"/>
</dbReference>
<dbReference type="InterPro" id="IPR036291">
    <property type="entry name" value="NAD(P)-bd_dom_sf"/>
</dbReference>
<dbReference type="SMART" id="SM00849">
    <property type="entry name" value="Lactamase_B"/>
    <property type="match status" value="1"/>
</dbReference>
<evidence type="ECO:0000313" key="5">
    <source>
        <dbReference type="Proteomes" id="UP001498421"/>
    </source>
</evidence>
<dbReference type="SUPFAM" id="SSF51735">
    <property type="entry name" value="NAD(P)-binding Rossmann-fold domains"/>
    <property type="match status" value="1"/>
</dbReference>
<comment type="caution">
    <text evidence="4">The sequence shown here is derived from an EMBL/GenBank/DDBJ whole genome shotgun (WGS) entry which is preliminary data.</text>
</comment>
<reference evidence="4 5" key="1">
    <citation type="journal article" date="2025" name="Microbiol. Resour. Announc.">
        <title>Draft genome sequences for Neonectria magnoliae and Neonectria punicea, canker pathogens of Liriodendron tulipifera and Acer saccharum in West Virginia.</title>
        <authorList>
            <person name="Petronek H.M."/>
            <person name="Kasson M.T."/>
            <person name="Metheny A.M."/>
            <person name="Stauder C.M."/>
            <person name="Lovett B."/>
            <person name="Lynch S.C."/>
            <person name="Garnas J.R."/>
            <person name="Kasson L.R."/>
            <person name="Stajich J.E."/>
        </authorList>
    </citation>
    <scope>NUCLEOTIDE SEQUENCE [LARGE SCALE GENOMIC DNA]</scope>
    <source>
        <strain evidence="4 5">NRRL 64651</strain>
    </source>
</reference>
<keyword evidence="2" id="KW-0521">NADP</keyword>
<dbReference type="InterPro" id="IPR002347">
    <property type="entry name" value="SDR_fam"/>
</dbReference>
<evidence type="ECO:0000259" key="3">
    <source>
        <dbReference type="SMART" id="SM00849"/>
    </source>
</evidence>
<gene>
    <name evidence="4" type="ORF">QQZ08_005058</name>
</gene>
<dbReference type="PROSITE" id="PS00061">
    <property type="entry name" value="ADH_SHORT"/>
    <property type="match status" value="1"/>
</dbReference>
<dbReference type="PANTHER" id="PTHR42760:SF127">
    <property type="entry name" value="3-KETOACYL-ACYL CARRIER PROTEIN REDUCTASE-RELATED"/>
    <property type="match status" value="1"/>
</dbReference>
<keyword evidence="5" id="KW-1185">Reference proteome</keyword>
<dbReference type="Pfam" id="PF00106">
    <property type="entry name" value="adh_short"/>
    <property type="match status" value="1"/>
</dbReference>
<dbReference type="InterPro" id="IPR001279">
    <property type="entry name" value="Metallo-B-lactamas"/>
</dbReference>
<dbReference type="Gene3D" id="3.40.50.720">
    <property type="entry name" value="NAD(P)-binding Rossmann-like Domain"/>
    <property type="match status" value="1"/>
</dbReference>
<evidence type="ECO:0000256" key="1">
    <source>
        <dbReference type="ARBA" id="ARBA00006484"/>
    </source>
</evidence>
<dbReference type="CDD" id="cd05233">
    <property type="entry name" value="SDR_c"/>
    <property type="match status" value="1"/>
</dbReference>